<dbReference type="InterPro" id="IPR039418">
    <property type="entry name" value="LexA-like"/>
</dbReference>
<dbReference type="Gene3D" id="2.10.109.10">
    <property type="entry name" value="Umud Fragment, subunit A"/>
    <property type="match status" value="1"/>
</dbReference>
<gene>
    <name evidence="2" type="primary">umuD</name>
    <name evidence="2" type="ORF">V3391_06420</name>
</gene>
<keyword evidence="2" id="KW-0548">Nucleotidyltransferase</keyword>
<proteinExistence type="predicted"/>
<dbReference type="GO" id="GO:0003887">
    <property type="term" value="F:DNA-directed DNA polymerase activity"/>
    <property type="evidence" value="ECO:0007669"/>
    <property type="project" value="UniProtKB-EC"/>
</dbReference>
<keyword evidence="2" id="KW-0808">Transferase</keyword>
<dbReference type="RefSeq" id="WP_332077560.1">
    <property type="nucleotide sequence ID" value="NZ_JAZHBM010000001.1"/>
</dbReference>
<dbReference type="PANTHER" id="PTHR33516">
    <property type="entry name" value="LEXA REPRESSOR"/>
    <property type="match status" value="1"/>
</dbReference>
<dbReference type="Proteomes" id="UP001358324">
    <property type="component" value="Unassembled WGS sequence"/>
</dbReference>
<organism evidence="2 3">
    <name type="scientific">Luteimonas flava</name>
    <dbReference type="NCBI Taxonomy" id="3115822"/>
    <lineage>
        <taxon>Bacteria</taxon>
        <taxon>Pseudomonadati</taxon>
        <taxon>Pseudomonadota</taxon>
        <taxon>Gammaproteobacteria</taxon>
        <taxon>Lysobacterales</taxon>
        <taxon>Lysobacteraceae</taxon>
        <taxon>Luteimonas</taxon>
    </lineage>
</organism>
<name>A0ABU7WF74_9GAMM</name>
<comment type="caution">
    <text evidence="2">The sequence shown here is derived from an EMBL/GenBank/DDBJ whole genome shotgun (WGS) entry which is preliminary data.</text>
</comment>
<dbReference type="CDD" id="cd06529">
    <property type="entry name" value="S24_LexA-like"/>
    <property type="match status" value="1"/>
</dbReference>
<dbReference type="SUPFAM" id="SSF51306">
    <property type="entry name" value="LexA/Signal peptidase"/>
    <property type="match status" value="1"/>
</dbReference>
<protein>
    <submittedName>
        <fullName evidence="2">Translesion error-prone DNA polymerase V autoproteolytic subunit</fullName>
        <ecNumber evidence="2">2.7.7.7</ecNumber>
    </submittedName>
</protein>
<reference evidence="2 3" key="1">
    <citation type="submission" date="2024-01" db="EMBL/GenBank/DDBJ databases">
        <title>Novel species of the genus Luteimonas isolated from rivers.</title>
        <authorList>
            <person name="Lu H."/>
        </authorList>
    </citation>
    <scope>NUCLEOTIDE SEQUENCE [LARGE SCALE GENOMIC DNA]</scope>
    <source>
        <strain evidence="2 3">SMYT11W</strain>
    </source>
</reference>
<evidence type="ECO:0000259" key="1">
    <source>
        <dbReference type="Pfam" id="PF00717"/>
    </source>
</evidence>
<accession>A0ABU7WF74</accession>
<keyword evidence="3" id="KW-1185">Reference proteome</keyword>
<dbReference type="InterPro" id="IPR015927">
    <property type="entry name" value="Peptidase_S24_S26A/B/C"/>
</dbReference>
<feature type="domain" description="Peptidase S24/S26A/S26B/S26C" evidence="1">
    <location>
        <begin position="31"/>
        <end position="140"/>
    </location>
</feature>
<dbReference type="Pfam" id="PF00717">
    <property type="entry name" value="Peptidase_S24"/>
    <property type="match status" value="1"/>
</dbReference>
<dbReference type="EC" id="2.7.7.7" evidence="2"/>
<dbReference type="InterPro" id="IPR036286">
    <property type="entry name" value="LexA/Signal_pep-like_sf"/>
</dbReference>
<sequence length="159" mass="17116">MFTLLDPPASFAGYAAIDPPLVSLPLGAATARLGFPSPAEDFEEDSLDLNRLLIRNAPATYIYRASGHSMARAGILDGDLLIVDRSVEPRTGSLVMAVWEGNQPTCKILLIAENHVELHSANPEVPPIVIEEGTEVELFSVVSIARQVKRASVPRASRS</sequence>
<evidence type="ECO:0000313" key="3">
    <source>
        <dbReference type="Proteomes" id="UP001358324"/>
    </source>
</evidence>
<evidence type="ECO:0000313" key="2">
    <source>
        <dbReference type="EMBL" id="MEF3081846.1"/>
    </source>
</evidence>
<dbReference type="InterPro" id="IPR050077">
    <property type="entry name" value="LexA_repressor"/>
</dbReference>
<dbReference type="NCBIfam" id="NF007621">
    <property type="entry name" value="PRK10276.1"/>
    <property type="match status" value="1"/>
</dbReference>
<dbReference type="EMBL" id="JAZHBM010000001">
    <property type="protein sequence ID" value="MEF3081846.1"/>
    <property type="molecule type" value="Genomic_DNA"/>
</dbReference>
<dbReference type="PANTHER" id="PTHR33516:SF2">
    <property type="entry name" value="LEXA REPRESSOR-RELATED"/>
    <property type="match status" value="1"/>
</dbReference>